<evidence type="ECO:0008006" key="4">
    <source>
        <dbReference type="Google" id="ProtNLM"/>
    </source>
</evidence>
<accession>A0ABS1HQR5</accession>
<evidence type="ECO:0000313" key="2">
    <source>
        <dbReference type="EMBL" id="MBK3519568.1"/>
    </source>
</evidence>
<comment type="caution">
    <text evidence="2">The sequence shown here is derived from an EMBL/GenBank/DDBJ whole genome shotgun (WGS) entry which is preliminary data.</text>
</comment>
<keyword evidence="1" id="KW-0472">Membrane</keyword>
<organism evidence="2 3">
    <name type="scientific">Carboxylicivirga marina</name>
    <dbReference type="NCBI Taxonomy" id="2800988"/>
    <lineage>
        <taxon>Bacteria</taxon>
        <taxon>Pseudomonadati</taxon>
        <taxon>Bacteroidota</taxon>
        <taxon>Bacteroidia</taxon>
        <taxon>Marinilabiliales</taxon>
        <taxon>Marinilabiliaceae</taxon>
        <taxon>Carboxylicivirga</taxon>
    </lineage>
</organism>
<feature type="transmembrane region" description="Helical" evidence="1">
    <location>
        <begin position="54"/>
        <end position="74"/>
    </location>
</feature>
<dbReference type="RefSeq" id="WP_200466786.1">
    <property type="nucleotide sequence ID" value="NZ_JAENRR010000076.1"/>
</dbReference>
<evidence type="ECO:0000313" key="3">
    <source>
        <dbReference type="Proteomes" id="UP000605676"/>
    </source>
</evidence>
<keyword evidence="1" id="KW-0812">Transmembrane</keyword>
<protein>
    <recommendedName>
        <fullName evidence="4">Phage holin family protein</fullName>
    </recommendedName>
</protein>
<evidence type="ECO:0000256" key="1">
    <source>
        <dbReference type="SAM" id="Phobius"/>
    </source>
</evidence>
<name>A0ABS1HQR5_9BACT</name>
<proteinExistence type="predicted"/>
<feature type="transmembrane region" description="Helical" evidence="1">
    <location>
        <begin position="104"/>
        <end position="121"/>
    </location>
</feature>
<gene>
    <name evidence="2" type="ORF">JIV24_19645</name>
</gene>
<feature type="transmembrane region" description="Helical" evidence="1">
    <location>
        <begin position="20"/>
        <end position="39"/>
    </location>
</feature>
<dbReference type="Proteomes" id="UP000605676">
    <property type="component" value="Unassembled WGS sequence"/>
</dbReference>
<feature type="transmembrane region" description="Helical" evidence="1">
    <location>
        <begin position="81"/>
        <end position="98"/>
    </location>
</feature>
<dbReference type="EMBL" id="JAENRR010000076">
    <property type="protein sequence ID" value="MBK3519568.1"/>
    <property type="molecule type" value="Genomic_DNA"/>
</dbReference>
<sequence>MESTNENQQAARQRHGCVTAWLILMIITNSLSAVLYLFGGDMISQSFPNGISDSMLTLLAVLGVANVVFSFLLLKWKRLGFWGFLLTSLGALAVNLMVGLGITQSLLGLIGIGILFAVLQIKKDDVSAWDNLD</sequence>
<reference evidence="2 3" key="1">
    <citation type="submission" date="2021-01" db="EMBL/GenBank/DDBJ databases">
        <title>Carboxyliciviraga sp.nov., isolated from coastal sediments.</title>
        <authorList>
            <person name="Lu D."/>
            <person name="Zhang T."/>
        </authorList>
    </citation>
    <scope>NUCLEOTIDE SEQUENCE [LARGE SCALE GENOMIC DNA]</scope>
    <source>
        <strain evidence="2 3">N1Y132</strain>
    </source>
</reference>
<keyword evidence="3" id="KW-1185">Reference proteome</keyword>
<keyword evidence="1" id="KW-1133">Transmembrane helix</keyword>